<evidence type="ECO:0000313" key="1">
    <source>
        <dbReference type="EMBL" id="KAI9903386.1"/>
    </source>
</evidence>
<organism evidence="1 2">
    <name type="scientific">Trichothecium roseum</name>
    <dbReference type="NCBI Taxonomy" id="47278"/>
    <lineage>
        <taxon>Eukaryota</taxon>
        <taxon>Fungi</taxon>
        <taxon>Dikarya</taxon>
        <taxon>Ascomycota</taxon>
        <taxon>Pezizomycotina</taxon>
        <taxon>Sordariomycetes</taxon>
        <taxon>Hypocreomycetidae</taxon>
        <taxon>Hypocreales</taxon>
        <taxon>Hypocreales incertae sedis</taxon>
        <taxon>Trichothecium</taxon>
    </lineage>
</organism>
<evidence type="ECO:0000313" key="2">
    <source>
        <dbReference type="Proteomes" id="UP001163324"/>
    </source>
</evidence>
<dbReference type="EMBL" id="CM047941">
    <property type="protein sequence ID" value="KAI9903386.1"/>
    <property type="molecule type" value="Genomic_DNA"/>
</dbReference>
<keyword evidence="2" id="KW-1185">Reference proteome</keyword>
<gene>
    <name evidence="1" type="ORF">N3K66_002738</name>
</gene>
<proteinExistence type="predicted"/>
<sequence length="1178" mass="126845">MKRSNSESRRAGFTNAGLEINQPSYNSNSLGVDEGTVNSNGAMAGFGADNIGMSAANNGSNATIATAILTGPNAGTLTGGTGRFAGDSAGATTANGTANGASESLSANAQVLEAQPAPPLNSSENNFDSGLDHHQRNNNQHIARQSQTDVPSVGFSTHRQNSNSHKPPAYRFADLTIVPSSLSHTSLSHRVAPSSNRASDDSVALSTASGYFVPRDQSNETASRSASLPRSALASSTATAIQDTPSRPAPFRSSTFDIPSSPLPFSSAEQLKRSTSYPVAEPLELSVTSAGSHSRRGSTARVSFDFAASDDPPSTLRAQRAQAEAEAEATADDAIDSELPALVESEPGQRELLLSKRHSQSSPPPDGKRVCRPPVSYKPPANAPSAASAPIRVAPIRGFRSSISRRSSGASRRSQNFDMNFTPRPYDLGTDTSDTNDNNFDRTLRALEGRQSQDASQIDSQISTKRENTDGDDGGDLFLRIAREEVSRRTNDGNSSETQNSVPRFMRSAHRRPMSTTVAAVPTSPTFPSRRLSEQQDSGRFGYEDDRASEVMRPSPNRVQLQDKAASVHPADDVHRSSRTSNSGSLRPSPIAARQHQFNFSDPDSPNFSHSRRHSSVNDQTTPPITRSVFKFTPQAKSYNSSPLVKSFDFGKQGNQDGTQGVEGTDSTSSTNAPSTVWDELDELKSRLHRLELTGKLPATSGAAVSKASDERPPTATTTMTTMSSSPKRSNAQITETGSTTSSQREATQREAYPILVSALAKTRAFLNPEVYRALESAANDAMVLSSLLGVPGQPGPISSGASAIGSGTNVTDRQLRRKADGVCRSLTELCVALGEDVSQNRSAPVEPVRPQQTYHTDAPKTPTVAKTYNGLTSGRRPSVQVDTHQAQPVQRVITSPTSRPFSKFEERRQTLLNGFTSPRGSGNLNATSPQQDPSANRRSSLLITRTRRAGTEEPEDTREQGTKSSLFRTRARTEEPEDTSGRKTSILRSRRGTTGEGEDETSRFGAPLRAYTEVASSRGPGREYTEIATSRGPARDYTSRTQGRIYGQTREQREQRDQSEKREVQTHTTESRLPQASALPRRRFGSSNVGGVSLSGAPSALPTSTRKYFDRSSTSNDRDRHGVTSPVDRYPEDRNRRPMSLGGNLTLNRSGSLSSRRQERENNVTMASTTANGGNYR</sequence>
<comment type="caution">
    <text evidence="1">The sequence shown here is derived from an EMBL/GenBank/DDBJ whole genome shotgun (WGS) entry which is preliminary data.</text>
</comment>
<reference evidence="1" key="1">
    <citation type="submission" date="2022-10" db="EMBL/GenBank/DDBJ databases">
        <title>Complete Genome of Trichothecium roseum strain YXFP-22015, a Plant Pathogen Isolated from Citrus.</title>
        <authorList>
            <person name="Wang Y."/>
            <person name="Zhu L."/>
        </authorList>
    </citation>
    <scope>NUCLEOTIDE SEQUENCE</scope>
    <source>
        <strain evidence="1">YXFP-22015</strain>
    </source>
</reference>
<accession>A0ACC0VA92</accession>
<dbReference type="Proteomes" id="UP001163324">
    <property type="component" value="Chromosome 2"/>
</dbReference>
<name>A0ACC0VA92_9HYPO</name>
<protein>
    <submittedName>
        <fullName evidence="1">Uncharacterized protein</fullName>
    </submittedName>
</protein>